<feature type="region of interest" description="Disordered" evidence="1">
    <location>
        <begin position="21"/>
        <end position="46"/>
    </location>
</feature>
<evidence type="ECO:0000313" key="3">
    <source>
        <dbReference type="Proteomes" id="UP000494120"/>
    </source>
</evidence>
<comment type="caution">
    <text evidence="2">The sequence shown here is derived from an EMBL/GenBank/DDBJ whole genome shotgun (WGS) entry which is preliminary data.</text>
</comment>
<feature type="compositionally biased region" description="Basic residues" evidence="1">
    <location>
        <begin position="35"/>
        <end position="44"/>
    </location>
</feature>
<protein>
    <submittedName>
        <fullName evidence="2">Uncharacterized protein</fullName>
    </submittedName>
</protein>
<accession>A0ABY6XJQ2</accession>
<reference evidence="2 3" key="1">
    <citation type="submission" date="2019-09" db="EMBL/GenBank/DDBJ databases">
        <authorList>
            <person name="Depoorter E."/>
        </authorList>
    </citation>
    <scope>NUCLEOTIDE SEQUENCE [LARGE SCALE GENOMIC DNA]</scope>
    <source>
        <strain evidence="2 3">R-17378</strain>
    </source>
</reference>
<dbReference type="EMBL" id="CABVQG010000002">
    <property type="protein sequence ID" value="VWC50553.1"/>
    <property type="molecule type" value="Genomic_DNA"/>
</dbReference>
<evidence type="ECO:0000256" key="1">
    <source>
        <dbReference type="SAM" id="MobiDB-lite"/>
    </source>
</evidence>
<sequence length="217" mass="22800">MEGTIARSMGCLRANGLAARPRGEGAHFTGSGGANRKKWRKRERGTRTRPADACATACNTARTADRARRLRDDIQLKRSARMLHECGVGGACAQTHLRGRCGCPAAACSGHSSVQAVADIGLSCAEAVPPATVILRCGGDCGFCVKDCKTPSHKPASLSRIDTPRMHTPAGNCRRGGVAVRAGRAVKCGQGRCAFGQARPIAIARCGFVRKSRRSAC</sequence>
<dbReference type="Proteomes" id="UP000494120">
    <property type="component" value="Unassembled WGS sequence"/>
</dbReference>
<proteinExistence type="predicted"/>
<gene>
    <name evidence="2" type="ORF">BLA17378_00739</name>
</gene>
<organism evidence="2 3">
    <name type="scientific">Burkholderia aenigmatica</name>
    <dbReference type="NCBI Taxonomy" id="2015348"/>
    <lineage>
        <taxon>Bacteria</taxon>
        <taxon>Pseudomonadati</taxon>
        <taxon>Pseudomonadota</taxon>
        <taxon>Betaproteobacteria</taxon>
        <taxon>Burkholderiales</taxon>
        <taxon>Burkholderiaceae</taxon>
        <taxon>Burkholderia</taxon>
        <taxon>Burkholderia cepacia complex</taxon>
    </lineage>
</organism>
<keyword evidence="3" id="KW-1185">Reference proteome</keyword>
<name>A0ABY6XJQ2_9BURK</name>
<evidence type="ECO:0000313" key="2">
    <source>
        <dbReference type="EMBL" id="VWC50553.1"/>
    </source>
</evidence>